<gene>
    <name evidence="6" type="primary">IRX15</name>
    <name evidence="6" type="ORF">SDJN03_20086</name>
</gene>
<evidence type="ECO:0000256" key="2">
    <source>
        <dbReference type="ARBA" id="ARBA00022692"/>
    </source>
</evidence>
<dbReference type="NCBIfam" id="TIGR01627">
    <property type="entry name" value="A_thal_3515"/>
    <property type="match status" value="1"/>
</dbReference>
<reference evidence="6 7" key="1">
    <citation type="journal article" date="2021" name="Hortic Res">
        <title>The domestication of Cucurbita argyrosperma as revealed by the genome of its wild relative.</title>
        <authorList>
            <person name="Barrera-Redondo J."/>
            <person name="Sanchez-de la Vega G."/>
            <person name="Aguirre-Liguori J.A."/>
            <person name="Castellanos-Morales G."/>
            <person name="Gutierrez-Guerrero Y.T."/>
            <person name="Aguirre-Dugua X."/>
            <person name="Aguirre-Planter E."/>
            <person name="Tenaillon M.I."/>
            <person name="Lira-Saade R."/>
            <person name="Eguiarte L.E."/>
        </authorList>
    </citation>
    <scope>NUCLEOTIDE SEQUENCE [LARGE SCALE GENOMIC DNA]</scope>
    <source>
        <strain evidence="6">JBR-2021</strain>
    </source>
</reference>
<dbReference type="InterPro" id="IPR006514">
    <property type="entry name" value="IRX15/GXM/AGM"/>
</dbReference>
<feature type="transmembrane region" description="Helical" evidence="5">
    <location>
        <begin position="52"/>
        <end position="73"/>
    </location>
</feature>
<keyword evidence="2 5" id="KW-0812">Transmembrane</keyword>
<dbReference type="Proteomes" id="UP000685013">
    <property type="component" value="Chromosome 13"/>
</dbReference>
<dbReference type="Pfam" id="PF21729">
    <property type="entry name" value="IRX15_IRX15L_GXM"/>
    <property type="match status" value="1"/>
</dbReference>
<evidence type="ECO:0000313" key="6">
    <source>
        <dbReference type="EMBL" id="KAG6584154.1"/>
    </source>
</evidence>
<evidence type="ECO:0000256" key="3">
    <source>
        <dbReference type="ARBA" id="ARBA00022989"/>
    </source>
</evidence>
<name>A0AAV6MPK9_9ROSI</name>
<dbReference type="EMBL" id="JAGKQH010000013">
    <property type="protein sequence ID" value="KAG6584154.1"/>
    <property type="molecule type" value="Genomic_DNA"/>
</dbReference>
<protein>
    <submittedName>
        <fullName evidence="6">Protein IRREGULAR XYLEM 15</fullName>
    </submittedName>
</protein>
<comment type="caution">
    <text evidence="6">The sequence shown here is derived from an EMBL/GenBank/DDBJ whole genome shotgun (WGS) entry which is preliminary data.</text>
</comment>
<feature type="non-terminal residue" evidence="6">
    <location>
        <position position="1"/>
    </location>
</feature>
<accession>A0AAV6MPK9</accession>
<evidence type="ECO:0000256" key="4">
    <source>
        <dbReference type="ARBA" id="ARBA00023136"/>
    </source>
</evidence>
<comment type="subcellular location">
    <subcellularLocation>
        <location evidence="1">Golgi apparatus membrane</location>
        <topology evidence="1">Single-pass membrane protein</topology>
    </subcellularLocation>
</comment>
<dbReference type="GO" id="GO:0045492">
    <property type="term" value="P:xylan biosynthetic process"/>
    <property type="evidence" value="ECO:0007669"/>
    <property type="project" value="InterPro"/>
</dbReference>
<sequence>MPPEVTDWPSLVPSESFFSPPSVSPPSQHPYPSVNFKISRGIKGMSSTRNKILPVLVLILSSLCIFRLVRIALTTSYTSPILAIALPPKLQRPISGFSRNHSRTSANEATISEKEFKLLSNLIAKKVPCNLLFFGIESQYLNLSAVNPGGKNVFLEDDPYKLSIFKVNSNHTRMYKVDYKLHAEKAYKLLKHARGNKSCAPNSGLRNSSRCQLALTDLPREVYEVKWDVVVVDGPRGDSPLAPGRMATIYSAAIIAREGNTTDVVVHDIDRMIEKWYSWEFLCDENLISSKGKLWIFRIRNEKNSTRFCPDKSILIQ</sequence>
<evidence type="ECO:0000313" key="7">
    <source>
        <dbReference type="Proteomes" id="UP000685013"/>
    </source>
</evidence>
<keyword evidence="3 5" id="KW-1133">Transmembrane helix</keyword>
<dbReference type="AlphaFoldDB" id="A0AAV6MPK9"/>
<dbReference type="PANTHER" id="PTHR31444">
    <property type="entry name" value="OS11G0490100 PROTEIN"/>
    <property type="match status" value="1"/>
</dbReference>
<evidence type="ECO:0000256" key="1">
    <source>
        <dbReference type="ARBA" id="ARBA00004194"/>
    </source>
</evidence>
<evidence type="ECO:0000256" key="5">
    <source>
        <dbReference type="SAM" id="Phobius"/>
    </source>
</evidence>
<keyword evidence="7" id="KW-1185">Reference proteome</keyword>
<dbReference type="GO" id="GO:0000139">
    <property type="term" value="C:Golgi membrane"/>
    <property type="evidence" value="ECO:0007669"/>
    <property type="project" value="UniProtKB-SubCell"/>
</dbReference>
<keyword evidence="4 5" id="KW-0472">Membrane</keyword>
<proteinExistence type="predicted"/>
<organism evidence="6 7">
    <name type="scientific">Cucurbita argyrosperma subsp. sororia</name>
    <dbReference type="NCBI Taxonomy" id="37648"/>
    <lineage>
        <taxon>Eukaryota</taxon>
        <taxon>Viridiplantae</taxon>
        <taxon>Streptophyta</taxon>
        <taxon>Embryophyta</taxon>
        <taxon>Tracheophyta</taxon>
        <taxon>Spermatophyta</taxon>
        <taxon>Magnoliopsida</taxon>
        <taxon>eudicotyledons</taxon>
        <taxon>Gunneridae</taxon>
        <taxon>Pentapetalae</taxon>
        <taxon>rosids</taxon>
        <taxon>fabids</taxon>
        <taxon>Cucurbitales</taxon>
        <taxon>Cucurbitaceae</taxon>
        <taxon>Cucurbiteae</taxon>
        <taxon>Cucurbita</taxon>
    </lineage>
</organism>